<dbReference type="InterPro" id="IPR036259">
    <property type="entry name" value="MFS_trans_sf"/>
</dbReference>
<dbReference type="HOGENOM" id="CLU_029663_0_0_1"/>
<feature type="transmembrane region" description="Helical" evidence="7">
    <location>
        <begin position="172"/>
        <end position="191"/>
    </location>
</feature>
<evidence type="ECO:0000256" key="3">
    <source>
        <dbReference type="ARBA" id="ARBA00022448"/>
    </source>
</evidence>
<feature type="transmembrane region" description="Helical" evidence="7">
    <location>
        <begin position="306"/>
        <end position="326"/>
    </location>
</feature>
<keyword evidence="3" id="KW-0813">Transport</keyword>
<dbReference type="PRINTS" id="PR01315">
    <property type="entry name" value="BATTENIN"/>
</dbReference>
<evidence type="ECO:0000313" key="9">
    <source>
        <dbReference type="Proteomes" id="UP000030746"/>
    </source>
</evidence>
<keyword evidence="5 7" id="KW-1133">Transmembrane helix</keyword>
<dbReference type="InterPro" id="IPR018460">
    <property type="entry name" value="Battenin_disease_Cln3_subgr"/>
</dbReference>
<evidence type="ECO:0000256" key="6">
    <source>
        <dbReference type="ARBA" id="ARBA00023136"/>
    </source>
</evidence>
<comment type="similarity">
    <text evidence="2 7">Belongs to the battenin family.</text>
</comment>
<proteinExistence type="inferred from homology"/>
<dbReference type="STRING" id="225164.V4AQB0"/>
<evidence type="ECO:0000256" key="1">
    <source>
        <dbReference type="ARBA" id="ARBA00004127"/>
    </source>
</evidence>
<keyword evidence="6 7" id="KW-0472">Membrane</keyword>
<dbReference type="GeneID" id="20230968"/>
<dbReference type="Gene3D" id="1.20.1250.20">
    <property type="entry name" value="MFS general substrate transporter like domains"/>
    <property type="match status" value="1"/>
</dbReference>
<dbReference type="OMA" id="WLCNWQV"/>
<gene>
    <name evidence="8" type="ORF">LOTGIDRAFT_113507</name>
</gene>
<reference evidence="8 9" key="1">
    <citation type="journal article" date="2013" name="Nature">
        <title>Insights into bilaterian evolution from three spiralian genomes.</title>
        <authorList>
            <person name="Simakov O."/>
            <person name="Marletaz F."/>
            <person name="Cho S.J."/>
            <person name="Edsinger-Gonzales E."/>
            <person name="Havlak P."/>
            <person name="Hellsten U."/>
            <person name="Kuo D.H."/>
            <person name="Larsson T."/>
            <person name="Lv J."/>
            <person name="Arendt D."/>
            <person name="Savage R."/>
            <person name="Osoegawa K."/>
            <person name="de Jong P."/>
            <person name="Grimwood J."/>
            <person name="Chapman J.A."/>
            <person name="Shapiro H."/>
            <person name="Aerts A."/>
            <person name="Otillar R.P."/>
            <person name="Terry A.Y."/>
            <person name="Boore J.L."/>
            <person name="Grigoriev I.V."/>
            <person name="Lindberg D.R."/>
            <person name="Seaver E.C."/>
            <person name="Weisblat D.A."/>
            <person name="Putnam N.H."/>
            <person name="Rokhsar D.S."/>
        </authorList>
    </citation>
    <scope>NUCLEOTIDE SEQUENCE [LARGE SCALE GENOMIC DNA]</scope>
</reference>
<feature type="transmembrane region" description="Helical" evidence="7">
    <location>
        <begin position="332"/>
        <end position="351"/>
    </location>
</feature>
<dbReference type="SUPFAM" id="SSF103473">
    <property type="entry name" value="MFS general substrate transporter"/>
    <property type="match status" value="1"/>
</dbReference>
<comment type="subcellular location">
    <subcellularLocation>
        <location evidence="1">Endomembrane system</location>
        <topology evidence="1">Multi-pass membrane protein</topology>
    </subcellularLocation>
    <subcellularLocation>
        <location evidence="7">Lysosome membrane</location>
        <topology evidence="7">Multi-pass membrane protein</topology>
    </subcellularLocation>
</comment>
<dbReference type="PANTHER" id="PTHR10981:SF0">
    <property type="entry name" value="BATTENIN"/>
    <property type="match status" value="1"/>
</dbReference>
<evidence type="ECO:0000256" key="5">
    <source>
        <dbReference type="ARBA" id="ARBA00022989"/>
    </source>
</evidence>
<dbReference type="OrthoDB" id="5965864at2759"/>
<feature type="non-terminal residue" evidence="8">
    <location>
        <position position="1"/>
    </location>
</feature>
<dbReference type="Proteomes" id="UP000030746">
    <property type="component" value="Unassembled WGS sequence"/>
</dbReference>
<feature type="transmembrane region" description="Helical" evidence="7">
    <location>
        <begin position="87"/>
        <end position="105"/>
    </location>
</feature>
<dbReference type="GO" id="GO:0005765">
    <property type="term" value="C:lysosomal membrane"/>
    <property type="evidence" value="ECO:0007669"/>
    <property type="project" value="UniProtKB-SubCell"/>
</dbReference>
<evidence type="ECO:0000256" key="2">
    <source>
        <dbReference type="ARBA" id="ARBA00007467"/>
    </source>
</evidence>
<dbReference type="InterPro" id="IPR003492">
    <property type="entry name" value="Battenin_disease_Cln3"/>
</dbReference>
<dbReference type="GO" id="GO:0007040">
    <property type="term" value="P:lysosome organization"/>
    <property type="evidence" value="ECO:0007669"/>
    <property type="project" value="TreeGrafter"/>
</dbReference>
<keyword evidence="9" id="KW-1185">Reference proteome</keyword>
<feature type="transmembrane region" description="Helical" evidence="7">
    <location>
        <begin position="111"/>
        <end position="135"/>
    </location>
</feature>
<organism evidence="8 9">
    <name type="scientific">Lottia gigantea</name>
    <name type="common">Giant owl limpet</name>
    <dbReference type="NCBI Taxonomy" id="225164"/>
    <lineage>
        <taxon>Eukaryota</taxon>
        <taxon>Metazoa</taxon>
        <taxon>Spiralia</taxon>
        <taxon>Lophotrochozoa</taxon>
        <taxon>Mollusca</taxon>
        <taxon>Gastropoda</taxon>
        <taxon>Patellogastropoda</taxon>
        <taxon>Lottioidea</taxon>
        <taxon>Lottiidae</taxon>
        <taxon>Lottia</taxon>
    </lineage>
</organism>
<sequence>YKNVIYFRVLGLCNNFAYVIMLSAAHDILDEEQKTSNGTQGSNKDTTYLSCNQIGTGAILLADILPTLVIKTAGPLYIQKIGYKIKVSLTVLFALASFFIVGFAQDVWLSILGVICASISGGLGEITFLSLSSFFDRNVVSTWSSGTGGAGVFGSLAYAGFTSAGLKPRTTVLIMVVVPVLMAISYFIVLVHPPELRHQEKGEESEHILKDHSKFNFYEFAVVLLCSKVKNKQELKTMQRPLLKYMIPLTTVYFAEYFINQGLHELLYFNNIWIEKKEQYRWYQVDYQIGVFLSRSSVNLLQIKKLWILPLLQLVNMAVLLSQVFYRYIPNVWIIFAIVLFEGLLGGAAYVNTFYRMSIEIPAEHREFSLGAASLGDTIGIAVAGAVAIPSHNHMCSLKIKMNS</sequence>
<evidence type="ECO:0000256" key="7">
    <source>
        <dbReference type="RuleBase" id="RU361113"/>
    </source>
</evidence>
<dbReference type="GO" id="GO:0051453">
    <property type="term" value="P:regulation of intracellular pH"/>
    <property type="evidence" value="ECO:0007669"/>
    <property type="project" value="TreeGrafter"/>
</dbReference>
<evidence type="ECO:0000313" key="8">
    <source>
        <dbReference type="EMBL" id="ESO99402.1"/>
    </source>
</evidence>
<dbReference type="AlphaFoldDB" id="V4AQB0"/>
<dbReference type="PIRSF" id="PIRSF015974">
    <property type="entry name" value="CLN3_BTN1"/>
    <property type="match status" value="1"/>
</dbReference>
<accession>V4AQB0</accession>
<evidence type="ECO:0000256" key="4">
    <source>
        <dbReference type="ARBA" id="ARBA00022692"/>
    </source>
</evidence>
<dbReference type="KEGG" id="lgi:LOTGIDRAFT_113507"/>
<feature type="transmembrane region" description="Helical" evidence="7">
    <location>
        <begin position="147"/>
        <end position="166"/>
    </location>
</feature>
<dbReference type="EMBL" id="KB201037">
    <property type="protein sequence ID" value="ESO99402.1"/>
    <property type="molecule type" value="Genomic_DNA"/>
</dbReference>
<dbReference type="Pfam" id="PF02487">
    <property type="entry name" value="CLN3"/>
    <property type="match status" value="1"/>
</dbReference>
<dbReference type="GO" id="GO:0012505">
    <property type="term" value="C:endomembrane system"/>
    <property type="evidence" value="ECO:0007669"/>
    <property type="project" value="UniProtKB-SubCell"/>
</dbReference>
<dbReference type="RefSeq" id="XP_009049892.1">
    <property type="nucleotide sequence ID" value="XM_009051644.1"/>
</dbReference>
<dbReference type="CTD" id="20230968"/>
<keyword evidence="4 7" id="KW-0812">Transmembrane</keyword>
<keyword evidence="7" id="KW-0458">Lysosome</keyword>
<protein>
    <recommendedName>
        <fullName evidence="7">Battenin</fullName>
    </recommendedName>
</protein>
<name>V4AQB0_LOTGI</name>
<dbReference type="PANTHER" id="PTHR10981">
    <property type="entry name" value="BATTENIN"/>
    <property type="match status" value="1"/>
</dbReference>
<comment type="caution">
    <text evidence="7">Lacks conserved residue(s) required for the propagation of feature annotation.</text>
</comment>